<dbReference type="Proteomes" id="UP000178985">
    <property type="component" value="Unassembled WGS sequence"/>
</dbReference>
<protein>
    <recommendedName>
        <fullName evidence="1">Bacterial spore germination immunoglobulin-like domain-containing protein</fullName>
    </recommendedName>
</protein>
<reference evidence="2 3" key="1">
    <citation type="journal article" date="2016" name="Nat. Commun.">
        <title>Thousands of microbial genomes shed light on interconnected biogeochemical processes in an aquifer system.</title>
        <authorList>
            <person name="Anantharaman K."/>
            <person name="Brown C.T."/>
            <person name="Hug L.A."/>
            <person name="Sharon I."/>
            <person name="Castelle C.J."/>
            <person name="Probst A.J."/>
            <person name="Thomas B.C."/>
            <person name="Singh A."/>
            <person name="Wilkins M.J."/>
            <person name="Karaoz U."/>
            <person name="Brodie E.L."/>
            <person name="Williams K.H."/>
            <person name="Hubbard S.S."/>
            <person name="Banfield J.F."/>
        </authorList>
    </citation>
    <scope>NUCLEOTIDE SEQUENCE [LARGE SCALE GENOMIC DNA]</scope>
</reference>
<accession>A0A1F6V1C5</accession>
<comment type="caution">
    <text evidence="2">The sequence shown here is derived from an EMBL/GenBank/DDBJ whole genome shotgun (WGS) entry which is preliminary data.</text>
</comment>
<feature type="domain" description="Bacterial spore germination immunoglobulin-like" evidence="1">
    <location>
        <begin position="46"/>
        <end position="127"/>
    </location>
</feature>
<organism evidence="2 3">
    <name type="scientific">Candidatus Nomurabacteria bacterium RIFCSPHIGHO2_01_FULL_40_20</name>
    <dbReference type="NCBI Taxonomy" id="1801738"/>
    <lineage>
        <taxon>Bacteria</taxon>
        <taxon>Candidatus Nomuraibacteriota</taxon>
    </lineage>
</organism>
<evidence type="ECO:0000313" key="3">
    <source>
        <dbReference type="Proteomes" id="UP000178985"/>
    </source>
</evidence>
<gene>
    <name evidence="2" type="ORF">A2733_00300</name>
</gene>
<name>A0A1F6V1C5_9BACT</name>
<dbReference type="EMBL" id="MFTO01000018">
    <property type="protein sequence ID" value="OGI63480.1"/>
    <property type="molecule type" value="Genomic_DNA"/>
</dbReference>
<sequence>MKKIIWFIILILVAIVAYNVLVPKEVGAPEESVSKIIYVNATDDMIKVELPFPDAVTGKEFSVIGEARGMWYFEATFPIEVLDKDGNVLASWYAEAQSEWMTEDFVPFRGDLKVPESYIGPATLVLHRSNASGLPEHDASISFPFTIEY</sequence>
<dbReference type="InterPro" id="IPR018911">
    <property type="entry name" value="Gmad2_Ig-like_dom"/>
</dbReference>
<proteinExistence type="predicted"/>
<dbReference type="Pfam" id="PF10648">
    <property type="entry name" value="Gmad2"/>
    <property type="match status" value="1"/>
</dbReference>
<evidence type="ECO:0000313" key="2">
    <source>
        <dbReference type="EMBL" id="OGI63480.1"/>
    </source>
</evidence>
<evidence type="ECO:0000259" key="1">
    <source>
        <dbReference type="Pfam" id="PF10648"/>
    </source>
</evidence>
<dbReference type="AlphaFoldDB" id="A0A1F6V1C5"/>